<dbReference type="Proteomes" id="UP000554482">
    <property type="component" value="Unassembled WGS sequence"/>
</dbReference>
<feature type="non-terminal residue" evidence="2">
    <location>
        <position position="1"/>
    </location>
</feature>
<evidence type="ECO:0000313" key="2">
    <source>
        <dbReference type="EMBL" id="KAF5181069.1"/>
    </source>
</evidence>
<keyword evidence="3" id="KW-1185">Reference proteome</keyword>
<evidence type="ECO:0000313" key="3">
    <source>
        <dbReference type="Proteomes" id="UP000554482"/>
    </source>
</evidence>
<dbReference type="EMBL" id="JABWDY010036595">
    <property type="protein sequence ID" value="KAF5181069.1"/>
    <property type="molecule type" value="Genomic_DNA"/>
</dbReference>
<gene>
    <name evidence="2" type="ORF">FRX31_029344</name>
</gene>
<comment type="caution">
    <text evidence="2">The sequence shown here is derived from an EMBL/GenBank/DDBJ whole genome shotgun (WGS) entry which is preliminary data.</text>
</comment>
<accession>A0A7J6V7H4</accession>
<sequence length="97" mass="10146">VKIVALTTPLGDDDNDVVLLGEEPPTLTTAQPVRRSPEKTIGSTTRSLGVTGKNAEKNAALSGLSTRKMNPGRPSKGNPVRDNSSFSKTPGRKASGF</sequence>
<name>A0A7J6V7H4_THATH</name>
<dbReference type="AlphaFoldDB" id="A0A7J6V7H4"/>
<evidence type="ECO:0000256" key="1">
    <source>
        <dbReference type="SAM" id="MobiDB-lite"/>
    </source>
</evidence>
<feature type="region of interest" description="Disordered" evidence="1">
    <location>
        <begin position="23"/>
        <end position="97"/>
    </location>
</feature>
<proteinExistence type="predicted"/>
<protein>
    <submittedName>
        <fullName evidence="2">Uncharacterized protein</fullName>
    </submittedName>
</protein>
<organism evidence="2 3">
    <name type="scientific">Thalictrum thalictroides</name>
    <name type="common">Rue-anemone</name>
    <name type="synonym">Anemone thalictroides</name>
    <dbReference type="NCBI Taxonomy" id="46969"/>
    <lineage>
        <taxon>Eukaryota</taxon>
        <taxon>Viridiplantae</taxon>
        <taxon>Streptophyta</taxon>
        <taxon>Embryophyta</taxon>
        <taxon>Tracheophyta</taxon>
        <taxon>Spermatophyta</taxon>
        <taxon>Magnoliopsida</taxon>
        <taxon>Ranunculales</taxon>
        <taxon>Ranunculaceae</taxon>
        <taxon>Thalictroideae</taxon>
        <taxon>Thalictrum</taxon>
    </lineage>
</organism>
<reference evidence="2 3" key="1">
    <citation type="submission" date="2020-06" db="EMBL/GenBank/DDBJ databases">
        <title>Transcriptomic and genomic resources for Thalictrum thalictroides and T. hernandezii: Facilitating candidate gene discovery in an emerging model plant lineage.</title>
        <authorList>
            <person name="Arias T."/>
            <person name="Riano-Pachon D.M."/>
            <person name="Di Stilio V.S."/>
        </authorList>
    </citation>
    <scope>NUCLEOTIDE SEQUENCE [LARGE SCALE GENOMIC DNA]</scope>
    <source>
        <strain evidence="3">cv. WT478/WT964</strain>
        <tissue evidence="2">Leaves</tissue>
    </source>
</reference>